<dbReference type="GO" id="GO:0006508">
    <property type="term" value="P:proteolysis"/>
    <property type="evidence" value="ECO:0007669"/>
    <property type="project" value="UniProtKB-KW"/>
</dbReference>
<gene>
    <name evidence="1" type="ORF">BLNAU_20096</name>
</gene>
<evidence type="ECO:0000313" key="1">
    <source>
        <dbReference type="EMBL" id="KAK2944978.1"/>
    </source>
</evidence>
<sequence length="83" mass="9611">MTSKLSIRTCTLDDILELQDICIQTNVDTYGKDNTEEDMKQYLDSAFNLTQLEKELKNPDSEYYFVDFDGKLAGYLKVNKKEA</sequence>
<comment type="caution">
    <text evidence="1">The sequence shown here is derived from an EMBL/GenBank/DDBJ whole genome shotgun (WGS) entry which is preliminary data.</text>
</comment>
<keyword evidence="2" id="KW-1185">Reference proteome</keyword>
<dbReference type="InterPro" id="IPR016181">
    <property type="entry name" value="Acyl_CoA_acyltransferase"/>
</dbReference>
<keyword evidence="1" id="KW-0378">Hydrolase</keyword>
<dbReference type="SUPFAM" id="SSF55729">
    <property type="entry name" value="Acyl-CoA N-acyltransferases (Nat)"/>
    <property type="match status" value="1"/>
</dbReference>
<proteinExistence type="predicted"/>
<evidence type="ECO:0000313" key="2">
    <source>
        <dbReference type="Proteomes" id="UP001281761"/>
    </source>
</evidence>
<accession>A0ABQ9WZN0</accession>
<reference evidence="1 2" key="1">
    <citation type="journal article" date="2022" name="bioRxiv">
        <title>Genomics of Preaxostyla Flagellates Illuminates Evolutionary Transitions and the Path Towards Mitochondrial Loss.</title>
        <authorList>
            <person name="Novak L.V.F."/>
            <person name="Treitli S.C."/>
            <person name="Pyrih J."/>
            <person name="Halakuc P."/>
            <person name="Pipaliya S.V."/>
            <person name="Vacek V."/>
            <person name="Brzon O."/>
            <person name="Soukal P."/>
            <person name="Eme L."/>
            <person name="Dacks J.B."/>
            <person name="Karnkowska A."/>
            <person name="Elias M."/>
            <person name="Hampl V."/>
        </authorList>
    </citation>
    <scope>NUCLEOTIDE SEQUENCE [LARGE SCALE GENOMIC DNA]</scope>
    <source>
        <strain evidence="1">NAU3</strain>
        <tissue evidence="1">Gut</tissue>
    </source>
</reference>
<organism evidence="1 2">
    <name type="scientific">Blattamonas nauphoetae</name>
    <dbReference type="NCBI Taxonomy" id="2049346"/>
    <lineage>
        <taxon>Eukaryota</taxon>
        <taxon>Metamonada</taxon>
        <taxon>Preaxostyla</taxon>
        <taxon>Oxymonadida</taxon>
        <taxon>Blattamonas</taxon>
    </lineage>
</organism>
<protein>
    <submittedName>
        <fullName evidence="1">Protease synthase and sporulation negative regulatory PAI 1 domain protein</fullName>
    </submittedName>
</protein>
<dbReference type="Proteomes" id="UP001281761">
    <property type="component" value="Unassembled WGS sequence"/>
</dbReference>
<keyword evidence="1" id="KW-0645">Protease</keyword>
<dbReference type="Gene3D" id="3.40.630.30">
    <property type="match status" value="1"/>
</dbReference>
<name>A0ABQ9WZN0_9EUKA</name>
<dbReference type="EMBL" id="JARBJD010000277">
    <property type="protein sequence ID" value="KAK2944978.1"/>
    <property type="molecule type" value="Genomic_DNA"/>
</dbReference>
<dbReference type="GO" id="GO:0008233">
    <property type="term" value="F:peptidase activity"/>
    <property type="evidence" value="ECO:0007669"/>
    <property type="project" value="UniProtKB-KW"/>
</dbReference>